<evidence type="ECO:0000313" key="4">
    <source>
        <dbReference type="Proteomes" id="UP000093309"/>
    </source>
</evidence>
<dbReference type="PRINTS" id="PR00081">
    <property type="entry name" value="GDHRDH"/>
</dbReference>
<evidence type="ECO:0000256" key="1">
    <source>
        <dbReference type="ARBA" id="ARBA00006484"/>
    </source>
</evidence>
<dbReference type="PANTHER" id="PTHR24321:SF8">
    <property type="entry name" value="ESTRADIOL 17-BETA-DEHYDROGENASE 8-RELATED"/>
    <property type="match status" value="1"/>
</dbReference>
<dbReference type="PRINTS" id="PR00080">
    <property type="entry name" value="SDRFAMILY"/>
</dbReference>
<dbReference type="GO" id="GO:0016491">
    <property type="term" value="F:oxidoreductase activity"/>
    <property type="evidence" value="ECO:0007669"/>
    <property type="project" value="UniProtKB-KW"/>
</dbReference>
<dbReference type="PROSITE" id="PS00061">
    <property type="entry name" value="ADH_SHORT"/>
    <property type="match status" value="1"/>
</dbReference>
<reference evidence="4" key="1">
    <citation type="submission" date="2016-05" db="EMBL/GenBank/DDBJ databases">
        <title>Paenibacillus oryzae. sp. nov., isolated from the rice root.</title>
        <authorList>
            <person name="Zhang J."/>
            <person name="Zhang X."/>
        </authorList>
    </citation>
    <scope>NUCLEOTIDE SEQUENCE [LARGE SCALE GENOMIC DNA]</scope>
    <source>
        <strain evidence="4">KCTC13222</strain>
    </source>
</reference>
<keyword evidence="2" id="KW-0560">Oxidoreductase</keyword>
<dbReference type="RefSeq" id="WP_065853305.1">
    <property type="nucleotide sequence ID" value="NZ_LYPC01000020.1"/>
</dbReference>
<protein>
    <submittedName>
        <fullName evidence="3">Short-chain dehydrogenase</fullName>
    </submittedName>
</protein>
<organism evidence="3 4">
    <name type="scientific">Paenibacillus pectinilyticus</name>
    <dbReference type="NCBI Taxonomy" id="512399"/>
    <lineage>
        <taxon>Bacteria</taxon>
        <taxon>Bacillati</taxon>
        <taxon>Bacillota</taxon>
        <taxon>Bacilli</taxon>
        <taxon>Bacillales</taxon>
        <taxon>Paenibacillaceae</taxon>
        <taxon>Paenibacillus</taxon>
    </lineage>
</organism>
<dbReference type="InterPro" id="IPR036291">
    <property type="entry name" value="NAD(P)-bd_dom_sf"/>
</dbReference>
<dbReference type="SUPFAM" id="SSF51735">
    <property type="entry name" value="NAD(P)-binding Rossmann-fold domains"/>
    <property type="match status" value="1"/>
</dbReference>
<gene>
    <name evidence="3" type="ORF">A8709_26980</name>
</gene>
<dbReference type="Proteomes" id="UP000093309">
    <property type="component" value="Unassembled WGS sequence"/>
</dbReference>
<name>A0A1C1A1Q6_9BACL</name>
<proteinExistence type="inferred from homology"/>
<dbReference type="PANTHER" id="PTHR24321">
    <property type="entry name" value="DEHYDROGENASES, SHORT CHAIN"/>
    <property type="match status" value="1"/>
</dbReference>
<keyword evidence="4" id="KW-1185">Reference proteome</keyword>
<accession>A0A1C1A1Q6</accession>
<dbReference type="GO" id="GO:0008206">
    <property type="term" value="P:bile acid metabolic process"/>
    <property type="evidence" value="ECO:0007669"/>
    <property type="project" value="UniProtKB-ARBA"/>
</dbReference>
<evidence type="ECO:0000256" key="2">
    <source>
        <dbReference type="ARBA" id="ARBA00023002"/>
    </source>
</evidence>
<comment type="similarity">
    <text evidence="1">Belongs to the short-chain dehydrogenases/reductases (SDR) family.</text>
</comment>
<dbReference type="AlphaFoldDB" id="A0A1C1A1Q6"/>
<dbReference type="InterPro" id="IPR002347">
    <property type="entry name" value="SDR_fam"/>
</dbReference>
<dbReference type="FunFam" id="3.40.50.720:FF:000084">
    <property type="entry name" value="Short-chain dehydrogenase reductase"/>
    <property type="match status" value="1"/>
</dbReference>
<dbReference type="Gene3D" id="3.40.50.720">
    <property type="entry name" value="NAD(P)-binding Rossmann-like Domain"/>
    <property type="match status" value="1"/>
</dbReference>
<sequence>MRLLGKTAIVTGGAGGIGKATVKKFLEQGAKVVFTDINEHLGQQTLEEFKTISNEVVFIKHDVQKEEDWNRVVNTTIEKFGTIDILFNNAGIYSTKPVTDYAVEEWQKVLGINVIGVFLGMKHVVPRMVAQKNGSIINTSSVAGIKGSSDTTLYGASKGAVRIMSKDLAKEVAAQQVRVNSIHPGVIQTQMGDEVASGKHVTTTQLAAGIPLNRLGTPEEVANLVVFLASDESSFITGAEMVVDGGMTA</sequence>
<evidence type="ECO:0000313" key="3">
    <source>
        <dbReference type="EMBL" id="OCT14453.1"/>
    </source>
</evidence>
<dbReference type="InterPro" id="IPR020904">
    <property type="entry name" value="Sc_DH/Rdtase_CS"/>
</dbReference>
<dbReference type="Pfam" id="PF13561">
    <property type="entry name" value="adh_short_C2"/>
    <property type="match status" value="1"/>
</dbReference>
<dbReference type="EMBL" id="LYPC01000020">
    <property type="protein sequence ID" value="OCT14453.1"/>
    <property type="molecule type" value="Genomic_DNA"/>
</dbReference>
<dbReference type="NCBIfam" id="NF005559">
    <property type="entry name" value="PRK07231.1"/>
    <property type="match status" value="1"/>
</dbReference>
<dbReference type="STRING" id="512399.A8709_26980"/>
<comment type="caution">
    <text evidence="3">The sequence shown here is derived from an EMBL/GenBank/DDBJ whole genome shotgun (WGS) entry which is preliminary data.</text>
</comment>